<dbReference type="Proteomes" id="UP000824074">
    <property type="component" value="Unassembled WGS sequence"/>
</dbReference>
<feature type="transmembrane region" description="Helical" evidence="1">
    <location>
        <begin position="104"/>
        <end position="123"/>
    </location>
</feature>
<gene>
    <name evidence="2" type="ORF">IAB68_06035</name>
</gene>
<name>A0A9D1INC5_9FIRM</name>
<comment type="caution">
    <text evidence="2">The sequence shown here is derived from an EMBL/GenBank/DDBJ whole genome shotgun (WGS) entry which is preliminary data.</text>
</comment>
<proteinExistence type="predicted"/>
<reference evidence="2" key="1">
    <citation type="submission" date="2020-10" db="EMBL/GenBank/DDBJ databases">
        <authorList>
            <person name="Gilroy R."/>
        </authorList>
    </citation>
    <scope>NUCLEOTIDE SEQUENCE</scope>
    <source>
        <strain evidence="2">CHK193-30670</strain>
    </source>
</reference>
<evidence type="ECO:0008006" key="4">
    <source>
        <dbReference type="Google" id="ProtNLM"/>
    </source>
</evidence>
<evidence type="ECO:0000313" key="2">
    <source>
        <dbReference type="EMBL" id="HIU40835.1"/>
    </source>
</evidence>
<evidence type="ECO:0000313" key="3">
    <source>
        <dbReference type="Proteomes" id="UP000824074"/>
    </source>
</evidence>
<evidence type="ECO:0000256" key="1">
    <source>
        <dbReference type="SAM" id="Phobius"/>
    </source>
</evidence>
<sequence>MNCIKCGAPLVKGQTICSRCGTTNSNNDYFSQHSSENVNQYNQSNVGNMQYQEDYTNQKSIKKQNVFLRIASIFALLGGAGMLVTSISNIFISAGINHFNMMHLLSILTSVLFVFYAFLLSNFNIGKSKLYDNKALFIIFLIINVITAFVYN</sequence>
<dbReference type="EMBL" id="DVMT01000060">
    <property type="protein sequence ID" value="HIU40835.1"/>
    <property type="molecule type" value="Genomic_DNA"/>
</dbReference>
<protein>
    <recommendedName>
        <fullName evidence="4">Zinc-ribbon domain-containing protein</fullName>
    </recommendedName>
</protein>
<accession>A0A9D1INC5</accession>
<keyword evidence="1" id="KW-0472">Membrane</keyword>
<reference evidence="2" key="2">
    <citation type="journal article" date="2021" name="PeerJ">
        <title>Extensive microbial diversity within the chicken gut microbiome revealed by metagenomics and culture.</title>
        <authorList>
            <person name="Gilroy R."/>
            <person name="Ravi A."/>
            <person name="Getino M."/>
            <person name="Pursley I."/>
            <person name="Horton D.L."/>
            <person name="Alikhan N.F."/>
            <person name="Baker D."/>
            <person name="Gharbi K."/>
            <person name="Hall N."/>
            <person name="Watson M."/>
            <person name="Adriaenssens E.M."/>
            <person name="Foster-Nyarko E."/>
            <person name="Jarju S."/>
            <person name="Secka A."/>
            <person name="Antonio M."/>
            <person name="Oren A."/>
            <person name="Chaudhuri R.R."/>
            <person name="La Ragione R."/>
            <person name="Hildebrand F."/>
            <person name="Pallen M.J."/>
        </authorList>
    </citation>
    <scope>NUCLEOTIDE SEQUENCE</scope>
    <source>
        <strain evidence="2">CHK193-30670</strain>
    </source>
</reference>
<keyword evidence="1" id="KW-0812">Transmembrane</keyword>
<feature type="non-terminal residue" evidence="2">
    <location>
        <position position="152"/>
    </location>
</feature>
<dbReference type="AlphaFoldDB" id="A0A9D1INC5"/>
<organism evidence="2 3">
    <name type="scientific">Candidatus Aphodocola excrementigallinarum</name>
    <dbReference type="NCBI Taxonomy" id="2840670"/>
    <lineage>
        <taxon>Bacteria</taxon>
        <taxon>Bacillati</taxon>
        <taxon>Bacillota</taxon>
        <taxon>Bacilli</taxon>
        <taxon>Candidatus Aphodocola</taxon>
    </lineage>
</organism>
<feature type="transmembrane region" description="Helical" evidence="1">
    <location>
        <begin position="135"/>
        <end position="151"/>
    </location>
</feature>
<keyword evidence="1" id="KW-1133">Transmembrane helix</keyword>
<feature type="transmembrane region" description="Helical" evidence="1">
    <location>
        <begin position="66"/>
        <end position="92"/>
    </location>
</feature>